<accession>A0ABQ7ASU6</accession>
<protein>
    <submittedName>
        <fullName evidence="1">Uncharacterized protein</fullName>
    </submittedName>
</protein>
<keyword evidence="2" id="KW-1185">Reference proteome</keyword>
<sequence length="103" mass="11692">MLMQHAMEEARIWDELNCLHSTAFFCIGFSSTLVSSYAVSGEMISCIVVEKLKDLHIQEVMIGSDLCELVEAIKGPNDWSRYCWLLHQVAWLALALPLCFALR</sequence>
<evidence type="ECO:0000313" key="1">
    <source>
        <dbReference type="EMBL" id="KAF3517083.1"/>
    </source>
</evidence>
<dbReference type="EMBL" id="QGKV02001556">
    <property type="protein sequence ID" value="KAF3517083.1"/>
    <property type="molecule type" value="Genomic_DNA"/>
</dbReference>
<proteinExistence type="predicted"/>
<dbReference type="Proteomes" id="UP000266723">
    <property type="component" value="Unassembled WGS sequence"/>
</dbReference>
<gene>
    <name evidence="1" type="ORF">DY000_02062049</name>
</gene>
<evidence type="ECO:0000313" key="2">
    <source>
        <dbReference type="Proteomes" id="UP000266723"/>
    </source>
</evidence>
<reference evidence="1 2" key="1">
    <citation type="journal article" date="2020" name="BMC Genomics">
        <title>Intraspecific diversification of the crop wild relative Brassica cretica Lam. using demographic model selection.</title>
        <authorList>
            <person name="Kioukis A."/>
            <person name="Michalopoulou V.A."/>
            <person name="Briers L."/>
            <person name="Pirintsos S."/>
            <person name="Studholme D.J."/>
            <person name="Pavlidis P."/>
            <person name="Sarris P.F."/>
        </authorList>
    </citation>
    <scope>NUCLEOTIDE SEQUENCE [LARGE SCALE GENOMIC DNA]</scope>
    <source>
        <strain evidence="2">cv. PFS-1207/04</strain>
    </source>
</reference>
<comment type="caution">
    <text evidence="1">The sequence shown here is derived from an EMBL/GenBank/DDBJ whole genome shotgun (WGS) entry which is preliminary data.</text>
</comment>
<organism evidence="1 2">
    <name type="scientific">Brassica cretica</name>
    <name type="common">Mustard</name>
    <dbReference type="NCBI Taxonomy" id="69181"/>
    <lineage>
        <taxon>Eukaryota</taxon>
        <taxon>Viridiplantae</taxon>
        <taxon>Streptophyta</taxon>
        <taxon>Embryophyta</taxon>
        <taxon>Tracheophyta</taxon>
        <taxon>Spermatophyta</taxon>
        <taxon>Magnoliopsida</taxon>
        <taxon>eudicotyledons</taxon>
        <taxon>Gunneridae</taxon>
        <taxon>Pentapetalae</taxon>
        <taxon>rosids</taxon>
        <taxon>malvids</taxon>
        <taxon>Brassicales</taxon>
        <taxon>Brassicaceae</taxon>
        <taxon>Brassiceae</taxon>
        <taxon>Brassica</taxon>
    </lineage>
</organism>
<name>A0ABQ7ASU6_BRACR</name>